<accession>A0A161HMR5</accession>
<dbReference type="SUPFAM" id="SSF47661">
    <property type="entry name" value="t-snare proteins"/>
    <property type="match status" value="1"/>
</dbReference>
<dbReference type="Pfam" id="PF14523">
    <property type="entry name" value="Syntaxin_2"/>
    <property type="match status" value="1"/>
</dbReference>
<dbReference type="OrthoDB" id="364348at2759"/>
<dbReference type="KEGG" id="slb:AWJ20_2801"/>
<dbReference type="GO" id="GO:0006896">
    <property type="term" value="P:Golgi to vacuole transport"/>
    <property type="evidence" value="ECO:0007669"/>
    <property type="project" value="TreeGrafter"/>
</dbReference>
<gene>
    <name evidence="4" type="primary">PEP12</name>
    <name evidence="4" type="ORF">AWJ20_2801</name>
</gene>
<dbReference type="PANTHER" id="PTHR19957">
    <property type="entry name" value="SYNTAXIN"/>
    <property type="match status" value="1"/>
</dbReference>
<keyword evidence="5" id="KW-1185">Reference proteome</keyword>
<dbReference type="GO" id="GO:0005484">
    <property type="term" value="F:SNAP receptor activity"/>
    <property type="evidence" value="ECO:0007669"/>
    <property type="project" value="TreeGrafter"/>
</dbReference>
<feature type="compositionally biased region" description="Pro residues" evidence="2">
    <location>
        <begin position="236"/>
        <end position="251"/>
    </location>
</feature>
<feature type="compositionally biased region" description="Basic and acidic residues" evidence="2">
    <location>
        <begin position="138"/>
        <end position="151"/>
    </location>
</feature>
<reference evidence="4 5" key="1">
    <citation type="submission" date="2016-02" db="EMBL/GenBank/DDBJ databases">
        <title>Complete genome sequence and transcriptome regulation of the pentose utilising yeast Sugiyamaella lignohabitans.</title>
        <authorList>
            <person name="Bellasio M."/>
            <person name="Peymann A."/>
            <person name="Valli M."/>
            <person name="Sipitzky M."/>
            <person name="Graf A."/>
            <person name="Sauer M."/>
            <person name="Marx H."/>
            <person name="Mattanovich D."/>
        </authorList>
    </citation>
    <scope>NUCLEOTIDE SEQUENCE [LARGE SCALE GENOMIC DNA]</scope>
    <source>
        <strain evidence="4 5">CBS 10342</strain>
    </source>
</reference>
<evidence type="ECO:0000256" key="2">
    <source>
        <dbReference type="SAM" id="MobiDB-lite"/>
    </source>
</evidence>
<sequence>MSFSDDVDLEAQIPYSDSPEFDRLAETVATGLFDINSNIVSLQRLLRTLNSKPDVATEERAVDVAESTRQKFKELSSSVRSMQTWTDCAASQKFTQQKLSREFSTALTEFQGIQRDLAQKQRSNIIQAKTDIASSQAHPDDIDGTNHHADGQDANPQHSLLEQQTATTLSQEEVDYQQQLIQERELEIQGIEHGIEELNEIFTDISTIVTEQGTIIGESTPSLSCEAGATGSGAEPQPPEAAPHLPPTPHH</sequence>
<comment type="similarity">
    <text evidence="1">Belongs to the syntaxin family.</text>
</comment>
<proteinExistence type="inferred from homology"/>
<feature type="region of interest" description="Disordered" evidence="2">
    <location>
        <begin position="217"/>
        <end position="251"/>
    </location>
</feature>
<dbReference type="Gene3D" id="1.20.58.70">
    <property type="match status" value="1"/>
</dbReference>
<dbReference type="SMART" id="SM00503">
    <property type="entry name" value="SynN"/>
    <property type="match status" value="1"/>
</dbReference>
<dbReference type="GO" id="GO:0031201">
    <property type="term" value="C:SNARE complex"/>
    <property type="evidence" value="ECO:0007669"/>
    <property type="project" value="TreeGrafter"/>
</dbReference>
<evidence type="ECO:0000313" key="4">
    <source>
        <dbReference type="EMBL" id="ANB15177.1"/>
    </source>
</evidence>
<evidence type="ECO:0000259" key="3">
    <source>
        <dbReference type="PROSITE" id="PS50192"/>
    </source>
</evidence>
<dbReference type="InterPro" id="IPR006011">
    <property type="entry name" value="Syntaxin_N"/>
</dbReference>
<dbReference type="GO" id="GO:0048278">
    <property type="term" value="P:vesicle docking"/>
    <property type="evidence" value="ECO:0007669"/>
    <property type="project" value="TreeGrafter"/>
</dbReference>
<organism evidence="4 5">
    <name type="scientific">Sugiyamaella lignohabitans</name>
    <dbReference type="NCBI Taxonomy" id="796027"/>
    <lineage>
        <taxon>Eukaryota</taxon>
        <taxon>Fungi</taxon>
        <taxon>Dikarya</taxon>
        <taxon>Ascomycota</taxon>
        <taxon>Saccharomycotina</taxon>
        <taxon>Dipodascomycetes</taxon>
        <taxon>Dipodascales</taxon>
        <taxon>Trichomonascaceae</taxon>
        <taxon>Sugiyamaella</taxon>
    </lineage>
</organism>
<dbReference type="EMBL" id="CP014503">
    <property type="protein sequence ID" value="ANB15177.1"/>
    <property type="molecule type" value="Genomic_DNA"/>
</dbReference>
<dbReference type="CDD" id="cd15840">
    <property type="entry name" value="SNARE_Qa"/>
    <property type="match status" value="1"/>
</dbReference>
<feature type="region of interest" description="Disordered" evidence="2">
    <location>
        <begin position="131"/>
        <end position="155"/>
    </location>
</feature>
<feature type="domain" description="T-SNARE coiled-coil homology" evidence="3">
    <location>
        <begin position="178"/>
        <end position="216"/>
    </location>
</feature>
<dbReference type="GO" id="GO:0006886">
    <property type="term" value="P:intracellular protein transport"/>
    <property type="evidence" value="ECO:0007669"/>
    <property type="project" value="TreeGrafter"/>
</dbReference>
<dbReference type="InterPro" id="IPR000727">
    <property type="entry name" value="T_SNARE_dom"/>
</dbReference>
<dbReference type="InterPro" id="IPR010989">
    <property type="entry name" value="SNARE"/>
</dbReference>
<dbReference type="GO" id="GO:0000149">
    <property type="term" value="F:SNARE binding"/>
    <property type="evidence" value="ECO:0007669"/>
    <property type="project" value="TreeGrafter"/>
</dbReference>
<dbReference type="AlphaFoldDB" id="A0A161HMR5"/>
<dbReference type="Proteomes" id="UP000189580">
    <property type="component" value="Chromosome b"/>
</dbReference>
<dbReference type="Gene3D" id="1.20.5.110">
    <property type="match status" value="1"/>
</dbReference>
<dbReference type="InterPro" id="IPR045242">
    <property type="entry name" value="Syntaxin"/>
</dbReference>
<dbReference type="GeneID" id="30034753"/>
<protein>
    <submittedName>
        <fullName evidence="4">SNAP receptor PEP12</fullName>
    </submittedName>
</protein>
<name>A0A161HMR5_9ASCO</name>
<dbReference type="RefSeq" id="XP_018737654.1">
    <property type="nucleotide sequence ID" value="XM_018879771.1"/>
</dbReference>
<dbReference type="PANTHER" id="PTHR19957:SF38">
    <property type="entry name" value="LD27581P"/>
    <property type="match status" value="1"/>
</dbReference>
<keyword evidence="4" id="KW-0675">Receptor</keyword>
<dbReference type="GO" id="GO:0006906">
    <property type="term" value="P:vesicle fusion"/>
    <property type="evidence" value="ECO:0007669"/>
    <property type="project" value="TreeGrafter"/>
</dbReference>
<evidence type="ECO:0000256" key="1">
    <source>
        <dbReference type="ARBA" id="ARBA00009063"/>
    </source>
</evidence>
<evidence type="ECO:0000313" key="5">
    <source>
        <dbReference type="Proteomes" id="UP000189580"/>
    </source>
</evidence>
<dbReference type="PROSITE" id="PS50192">
    <property type="entry name" value="T_SNARE"/>
    <property type="match status" value="1"/>
</dbReference>
<dbReference type="GO" id="GO:0012505">
    <property type="term" value="C:endomembrane system"/>
    <property type="evidence" value="ECO:0007669"/>
    <property type="project" value="TreeGrafter"/>
</dbReference>